<dbReference type="RefSeq" id="WP_380796205.1">
    <property type="nucleotide sequence ID" value="NZ_JBHRVU010000004.1"/>
</dbReference>
<gene>
    <name evidence="1" type="ORF">ACFOKF_13405</name>
</gene>
<protein>
    <recommendedName>
        <fullName evidence="3">VWA domain-containing protein</fullName>
    </recommendedName>
</protein>
<evidence type="ECO:0000313" key="2">
    <source>
        <dbReference type="Proteomes" id="UP001595681"/>
    </source>
</evidence>
<evidence type="ECO:0000313" key="1">
    <source>
        <dbReference type="EMBL" id="MFC3442168.1"/>
    </source>
</evidence>
<name>A0ABV7NHF0_9SPHN</name>
<dbReference type="Proteomes" id="UP001595681">
    <property type="component" value="Unassembled WGS sequence"/>
</dbReference>
<dbReference type="EMBL" id="JBHRVU010000004">
    <property type="protein sequence ID" value="MFC3442168.1"/>
    <property type="molecule type" value="Genomic_DNA"/>
</dbReference>
<comment type="caution">
    <text evidence="1">The sequence shown here is derived from an EMBL/GenBank/DDBJ whole genome shotgun (WGS) entry which is preliminary data.</text>
</comment>
<proteinExistence type="predicted"/>
<keyword evidence="2" id="KW-1185">Reference proteome</keyword>
<organism evidence="1 2">
    <name type="scientific">Sphingobium rhizovicinum</name>
    <dbReference type="NCBI Taxonomy" id="432308"/>
    <lineage>
        <taxon>Bacteria</taxon>
        <taxon>Pseudomonadati</taxon>
        <taxon>Pseudomonadota</taxon>
        <taxon>Alphaproteobacteria</taxon>
        <taxon>Sphingomonadales</taxon>
        <taxon>Sphingomonadaceae</taxon>
        <taxon>Sphingobium</taxon>
    </lineage>
</organism>
<reference evidence="2" key="1">
    <citation type="journal article" date="2019" name="Int. J. Syst. Evol. Microbiol.">
        <title>The Global Catalogue of Microorganisms (GCM) 10K type strain sequencing project: providing services to taxonomists for standard genome sequencing and annotation.</title>
        <authorList>
            <consortium name="The Broad Institute Genomics Platform"/>
            <consortium name="The Broad Institute Genome Sequencing Center for Infectious Disease"/>
            <person name="Wu L."/>
            <person name="Ma J."/>
        </authorList>
    </citation>
    <scope>NUCLEOTIDE SEQUENCE [LARGE SCALE GENOMIC DNA]</scope>
    <source>
        <strain evidence="2">CCM 7491</strain>
    </source>
</reference>
<evidence type="ECO:0008006" key="3">
    <source>
        <dbReference type="Google" id="ProtNLM"/>
    </source>
</evidence>
<sequence length="265" mass="29611">MKQFSNKDKQGMMLIAAVVVLLVLIVAYNMHLTSRPKPDARSCIAPVVRKSVFVLDQSDSIPEQTSVEIMRRIREAIDKDVQENELVTIFQVTDEARTALRPIFNKCKPKRDGNELTENARMIQKKFQSEFIEPLDEALSNPPPKSSTSPIGEILIDLSLTGFLSGENNRLFVFSDLMQNSNNSSLYACQSADQAIAQFRAKRTGAVERPTFRNTAVSLNFIPREGITQTALACRNGFWNWFFGDTEGPNASVTPNYLPGGAMMK</sequence>
<accession>A0ABV7NHF0</accession>